<sequence length="208" mass="22865">MEGIVPKFLIEQNVSYYTVCIHNSELAASSRLTPFPQIPAALLMAVAPRVVTMSWYGRFFNSHYPRGLPDDIQLLPVNAVSPKVRGRLFRADAAMQNAIENLPLFAAAVVAGNASYLSAAGLNGCCIGYLLLRALYMTFYVFWQDSPAFPALTRTLIWLMGIAVEMYLFILAARQPRLVVVDGDANLASPTQPGVRFFLSGSIDKSEL</sequence>
<reference evidence="6 7" key="1">
    <citation type="submission" date="2023-01" db="EMBL/GenBank/DDBJ databases">
        <title>Analysis of 21 Apiospora genomes using comparative genomics revels a genus with tremendous synthesis potential of carbohydrate active enzymes and secondary metabolites.</title>
        <authorList>
            <person name="Sorensen T."/>
        </authorList>
    </citation>
    <scope>NUCLEOTIDE SEQUENCE [LARGE SCALE GENOMIC DNA]</scope>
    <source>
        <strain evidence="6 7">CBS 33761</strain>
    </source>
</reference>
<keyword evidence="3 5" id="KW-1133">Transmembrane helix</keyword>
<dbReference type="Pfam" id="PF01124">
    <property type="entry name" value="MAPEG"/>
    <property type="match status" value="1"/>
</dbReference>
<organism evidence="6 7">
    <name type="scientific">Apiospora rasikravindrae</name>
    <dbReference type="NCBI Taxonomy" id="990691"/>
    <lineage>
        <taxon>Eukaryota</taxon>
        <taxon>Fungi</taxon>
        <taxon>Dikarya</taxon>
        <taxon>Ascomycota</taxon>
        <taxon>Pezizomycotina</taxon>
        <taxon>Sordariomycetes</taxon>
        <taxon>Xylariomycetidae</taxon>
        <taxon>Amphisphaeriales</taxon>
        <taxon>Apiosporaceae</taxon>
        <taxon>Apiospora</taxon>
    </lineage>
</organism>
<dbReference type="SUPFAM" id="SSF161084">
    <property type="entry name" value="MAPEG domain-like"/>
    <property type="match status" value="1"/>
</dbReference>
<comment type="subcellular location">
    <subcellularLocation>
        <location evidence="1">Membrane</location>
    </subcellularLocation>
</comment>
<accession>A0ABR1SPP6</accession>
<dbReference type="EMBL" id="JAQQWK010000008">
    <property type="protein sequence ID" value="KAK8036311.1"/>
    <property type="molecule type" value="Genomic_DNA"/>
</dbReference>
<comment type="caution">
    <text evidence="6">The sequence shown here is derived from an EMBL/GenBank/DDBJ whole genome shotgun (WGS) entry which is preliminary data.</text>
</comment>
<feature type="transmembrane region" description="Helical" evidence="5">
    <location>
        <begin position="122"/>
        <end position="143"/>
    </location>
</feature>
<dbReference type="PANTHER" id="PTHR35371:SF1">
    <property type="entry name" value="BLR7753 PROTEIN"/>
    <property type="match status" value="1"/>
</dbReference>
<evidence type="ECO:0000313" key="6">
    <source>
        <dbReference type="EMBL" id="KAK8036311.1"/>
    </source>
</evidence>
<keyword evidence="7" id="KW-1185">Reference proteome</keyword>
<evidence type="ECO:0000256" key="4">
    <source>
        <dbReference type="ARBA" id="ARBA00023136"/>
    </source>
</evidence>
<evidence type="ECO:0000313" key="7">
    <source>
        <dbReference type="Proteomes" id="UP001444661"/>
    </source>
</evidence>
<protein>
    <recommendedName>
        <fullName evidence="8">MAPEG family protein</fullName>
    </recommendedName>
</protein>
<evidence type="ECO:0000256" key="5">
    <source>
        <dbReference type="SAM" id="Phobius"/>
    </source>
</evidence>
<feature type="transmembrane region" description="Helical" evidence="5">
    <location>
        <begin position="155"/>
        <end position="173"/>
    </location>
</feature>
<gene>
    <name evidence="6" type="ORF">PG993_008925</name>
</gene>
<dbReference type="InterPro" id="IPR023352">
    <property type="entry name" value="MAPEG-like_dom_sf"/>
</dbReference>
<keyword evidence="4 5" id="KW-0472">Membrane</keyword>
<name>A0ABR1SPP6_9PEZI</name>
<keyword evidence="2 5" id="KW-0812">Transmembrane</keyword>
<dbReference type="Proteomes" id="UP001444661">
    <property type="component" value="Unassembled WGS sequence"/>
</dbReference>
<evidence type="ECO:0000256" key="3">
    <source>
        <dbReference type="ARBA" id="ARBA00022989"/>
    </source>
</evidence>
<dbReference type="PANTHER" id="PTHR35371">
    <property type="entry name" value="INNER MEMBRANE PROTEIN"/>
    <property type="match status" value="1"/>
</dbReference>
<evidence type="ECO:0000256" key="1">
    <source>
        <dbReference type="ARBA" id="ARBA00004370"/>
    </source>
</evidence>
<dbReference type="Gene3D" id="1.20.120.550">
    <property type="entry name" value="Membrane associated eicosanoid/glutathione metabolism-like domain"/>
    <property type="match status" value="1"/>
</dbReference>
<evidence type="ECO:0000256" key="2">
    <source>
        <dbReference type="ARBA" id="ARBA00022692"/>
    </source>
</evidence>
<dbReference type="InterPro" id="IPR001129">
    <property type="entry name" value="Membr-assoc_MAPEG"/>
</dbReference>
<proteinExistence type="predicted"/>
<evidence type="ECO:0008006" key="8">
    <source>
        <dbReference type="Google" id="ProtNLM"/>
    </source>
</evidence>